<feature type="transmembrane region" description="Helical" evidence="7">
    <location>
        <begin position="368"/>
        <end position="387"/>
    </location>
</feature>
<dbReference type="PANTHER" id="PTHR43266">
    <property type="entry name" value="MACROLIDE-EFFLUX PROTEIN"/>
    <property type="match status" value="1"/>
</dbReference>
<evidence type="ECO:0000313" key="9">
    <source>
        <dbReference type="Proteomes" id="UP000320496"/>
    </source>
</evidence>
<feature type="transmembrane region" description="Helical" evidence="7">
    <location>
        <begin position="64"/>
        <end position="83"/>
    </location>
</feature>
<dbReference type="GO" id="GO:0005886">
    <property type="term" value="C:plasma membrane"/>
    <property type="evidence" value="ECO:0007669"/>
    <property type="project" value="UniProtKB-SubCell"/>
</dbReference>
<feature type="transmembrane region" description="Helical" evidence="7">
    <location>
        <begin position="302"/>
        <end position="323"/>
    </location>
</feature>
<keyword evidence="4 7" id="KW-0812">Transmembrane</keyword>
<evidence type="ECO:0000256" key="4">
    <source>
        <dbReference type="ARBA" id="ARBA00022692"/>
    </source>
</evidence>
<dbReference type="InterPro" id="IPR036259">
    <property type="entry name" value="MFS_trans_sf"/>
</dbReference>
<protein>
    <submittedName>
        <fullName evidence="8">Lysophospholipid transporter LplT</fullName>
    </submittedName>
</protein>
<dbReference type="Proteomes" id="UP000320496">
    <property type="component" value="Chromosome"/>
</dbReference>
<dbReference type="InterPro" id="IPR011701">
    <property type="entry name" value="MFS"/>
</dbReference>
<proteinExistence type="predicted"/>
<dbReference type="Pfam" id="PF07690">
    <property type="entry name" value="MFS_1"/>
    <property type="match status" value="1"/>
</dbReference>
<comment type="subcellular location">
    <subcellularLocation>
        <location evidence="1">Cell membrane</location>
        <topology evidence="1">Multi-pass membrane protein</topology>
    </subcellularLocation>
</comment>
<dbReference type="OrthoDB" id="9803968at2"/>
<evidence type="ECO:0000256" key="3">
    <source>
        <dbReference type="ARBA" id="ARBA00022475"/>
    </source>
</evidence>
<feature type="transmembrane region" description="Helical" evidence="7">
    <location>
        <begin position="90"/>
        <end position="111"/>
    </location>
</feature>
<feature type="transmembrane region" description="Helical" evidence="7">
    <location>
        <begin position="273"/>
        <end position="290"/>
    </location>
</feature>
<feature type="transmembrane region" description="Helical" evidence="7">
    <location>
        <begin position="335"/>
        <end position="356"/>
    </location>
</feature>
<dbReference type="GO" id="GO:0022857">
    <property type="term" value="F:transmembrane transporter activity"/>
    <property type="evidence" value="ECO:0007669"/>
    <property type="project" value="InterPro"/>
</dbReference>
<feature type="transmembrane region" description="Helical" evidence="7">
    <location>
        <begin position="155"/>
        <end position="175"/>
    </location>
</feature>
<keyword evidence="3" id="KW-1003">Cell membrane</keyword>
<dbReference type="RefSeq" id="WP_145367259.1">
    <property type="nucleotide sequence ID" value="NZ_CP036275.1"/>
</dbReference>
<organism evidence="8 9">
    <name type="scientific">Maioricimonas rarisocia</name>
    <dbReference type="NCBI Taxonomy" id="2528026"/>
    <lineage>
        <taxon>Bacteria</taxon>
        <taxon>Pseudomonadati</taxon>
        <taxon>Planctomycetota</taxon>
        <taxon>Planctomycetia</taxon>
        <taxon>Planctomycetales</taxon>
        <taxon>Planctomycetaceae</taxon>
        <taxon>Maioricimonas</taxon>
    </lineage>
</organism>
<dbReference type="AlphaFoldDB" id="A0A517Z2C2"/>
<dbReference type="CDD" id="cd06173">
    <property type="entry name" value="MFS_MefA_like"/>
    <property type="match status" value="1"/>
</dbReference>
<feature type="transmembrane region" description="Helical" evidence="7">
    <location>
        <begin position="181"/>
        <end position="203"/>
    </location>
</feature>
<dbReference type="SUPFAM" id="SSF103473">
    <property type="entry name" value="MFS general substrate transporter"/>
    <property type="match status" value="1"/>
</dbReference>
<dbReference type="PANTHER" id="PTHR43266:SF2">
    <property type="entry name" value="MAJOR FACILITATOR SUPERFAMILY (MFS) PROFILE DOMAIN-CONTAINING PROTEIN"/>
    <property type="match status" value="1"/>
</dbReference>
<dbReference type="Gene3D" id="1.20.1250.20">
    <property type="entry name" value="MFS general substrate transporter like domains"/>
    <property type="match status" value="1"/>
</dbReference>
<keyword evidence="9" id="KW-1185">Reference proteome</keyword>
<evidence type="ECO:0000256" key="6">
    <source>
        <dbReference type="ARBA" id="ARBA00023136"/>
    </source>
</evidence>
<keyword evidence="6 7" id="KW-0472">Membrane</keyword>
<feature type="transmembrane region" description="Helical" evidence="7">
    <location>
        <begin position="236"/>
        <end position="253"/>
    </location>
</feature>
<feature type="transmembrane region" description="Helical" evidence="7">
    <location>
        <begin position="393"/>
        <end position="419"/>
    </location>
</feature>
<reference evidence="8 9" key="1">
    <citation type="submission" date="2019-02" db="EMBL/GenBank/DDBJ databases">
        <title>Deep-cultivation of Planctomycetes and their phenomic and genomic characterization uncovers novel biology.</title>
        <authorList>
            <person name="Wiegand S."/>
            <person name="Jogler M."/>
            <person name="Boedeker C."/>
            <person name="Pinto D."/>
            <person name="Vollmers J."/>
            <person name="Rivas-Marin E."/>
            <person name="Kohn T."/>
            <person name="Peeters S.H."/>
            <person name="Heuer A."/>
            <person name="Rast P."/>
            <person name="Oberbeckmann S."/>
            <person name="Bunk B."/>
            <person name="Jeske O."/>
            <person name="Meyerdierks A."/>
            <person name="Storesund J.E."/>
            <person name="Kallscheuer N."/>
            <person name="Luecker S."/>
            <person name="Lage O.M."/>
            <person name="Pohl T."/>
            <person name="Merkel B.J."/>
            <person name="Hornburger P."/>
            <person name="Mueller R.-W."/>
            <person name="Bruemmer F."/>
            <person name="Labrenz M."/>
            <person name="Spormann A.M."/>
            <person name="Op den Camp H."/>
            <person name="Overmann J."/>
            <person name="Amann R."/>
            <person name="Jetten M.S.M."/>
            <person name="Mascher T."/>
            <person name="Medema M.H."/>
            <person name="Devos D.P."/>
            <person name="Kaster A.-K."/>
            <person name="Ovreas L."/>
            <person name="Rohde M."/>
            <person name="Galperin M.Y."/>
            <person name="Jogler C."/>
        </authorList>
    </citation>
    <scope>NUCLEOTIDE SEQUENCE [LARGE SCALE GENOMIC DNA]</scope>
    <source>
        <strain evidence="8 9">Mal4</strain>
    </source>
</reference>
<dbReference type="EMBL" id="CP036275">
    <property type="protein sequence ID" value="QDU36617.1"/>
    <property type="molecule type" value="Genomic_DNA"/>
</dbReference>
<gene>
    <name evidence="8" type="primary">lplT</name>
    <name evidence="8" type="ORF">Mal4_09040</name>
</gene>
<keyword evidence="2" id="KW-0813">Transport</keyword>
<accession>A0A517Z2C2</accession>
<feature type="transmembrane region" description="Helical" evidence="7">
    <location>
        <begin position="117"/>
        <end position="134"/>
    </location>
</feature>
<evidence type="ECO:0000256" key="7">
    <source>
        <dbReference type="SAM" id="Phobius"/>
    </source>
</evidence>
<evidence type="ECO:0000256" key="2">
    <source>
        <dbReference type="ARBA" id="ARBA00022448"/>
    </source>
</evidence>
<name>A0A517Z2C2_9PLAN</name>
<sequence length="448" mass="47816">MATIEATTPAADNRPKLFRDASFWGIGITQFLGAFNDNLFKQLVLFVCVLQAVGDRAENAQGTAMLVFAIPFVALSGFSGFLADRYSKKTIIVISKLLEVVVMTLGLIAFLSGSLNALFAVLFCMGAQSAFFGPSKYGILPELFRQKDLPRANGWFLMTTFMAIIFGVALAGTLMETFRDQIWIASAICITIAIIGTISSFFVRTTPVAQPGLEFHPGALFIPRETRALLWEKRRLLKVLIVTSLFWCTGAVYQLAVNDIGILQLQIGEEQTGYLGACAAIGIAVGCVAAGRLSHGTFHAGIVRIGAAGMMVTLLLLAAPGSARGGTLLGTGGTAGMLVVLGIFAGLFAVPLQVYLQAKTPIEQKGRIIATMNVLNWIGIAFSGIYHKAFNQLFTYLAIPPATMFAAAALILVPVVVFYRPEHESLDDGVEAASEQDASVADEPACAV</sequence>
<evidence type="ECO:0000313" key="8">
    <source>
        <dbReference type="EMBL" id="QDU36617.1"/>
    </source>
</evidence>
<evidence type="ECO:0000256" key="5">
    <source>
        <dbReference type="ARBA" id="ARBA00022989"/>
    </source>
</evidence>
<dbReference type="KEGG" id="mri:Mal4_09040"/>
<keyword evidence="5 7" id="KW-1133">Transmembrane helix</keyword>
<evidence type="ECO:0000256" key="1">
    <source>
        <dbReference type="ARBA" id="ARBA00004651"/>
    </source>
</evidence>